<dbReference type="Proteomes" id="UP001162992">
    <property type="component" value="Chromosome 6"/>
</dbReference>
<organism evidence="1 2">
    <name type="scientific">Diphasiastrum complanatum</name>
    <name type="common">Issler's clubmoss</name>
    <name type="synonym">Lycopodium complanatum</name>
    <dbReference type="NCBI Taxonomy" id="34168"/>
    <lineage>
        <taxon>Eukaryota</taxon>
        <taxon>Viridiplantae</taxon>
        <taxon>Streptophyta</taxon>
        <taxon>Embryophyta</taxon>
        <taxon>Tracheophyta</taxon>
        <taxon>Lycopodiopsida</taxon>
        <taxon>Lycopodiales</taxon>
        <taxon>Lycopodiaceae</taxon>
        <taxon>Lycopodioideae</taxon>
        <taxon>Diphasiastrum</taxon>
    </lineage>
</organism>
<dbReference type="EMBL" id="CM055097">
    <property type="protein sequence ID" value="KAJ7554253.1"/>
    <property type="molecule type" value="Genomic_DNA"/>
</dbReference>
<name>A0ACC2DJ54_DIPCM</name>
<evidence type="ECO:0000313" key="2">
    <source>
        <dbReference type="Proteomes" id="UP001162992"/>
    </source>
</evidence>
<protein>
    <submittedName>
        <fullName evidence="1">Uncharacterized protein</fullName>
    </submittedName>
</protein>
<gene>
    <name evidence="1" type="ORF">O6H91_06G132500</name>
</gene>
<sequence>MADVFSASPGQQVVGFSMLVKRAAEAAFVNLKELTESCPEQSDSERKISLLKFIVRTRQRLLRLLVLAKWCRQIPLVDRCQQLAGTISNHDMSFTQAADSLFFLHESLQQARAPSYDVPTAVEVLLTGSYHRLPKCIEDLGMKSMLDGEEREASLQKLDTLLRARLLNVTLPKELSAIKVSEGRVFLTVKGEFEVQLTLGYRGDLSLWRILHLELLVGDNSGSAKLTDMRRLLLGDDLERRMAASDDPFGLLYSILHEFCVALVMDTLFRQVQTLQHGRWKDAIRFEVISDMSTAGHALSAGQGVGQGPGPPADGDTDLVTASKSRSSPGLKITYWLDQPKGAGIDAGSLPSLAIEQGPDQQLCCSHKPPLIDPVTDNEAQFLVDQSCLDVERLILKAISCNIHSRLLEVERALKNSAQLFRVDTDVILRASGHPRGIAPSSKDLESSNAVTVKDHWARDANTLGEEVLCVRAYGTFYIALGISIRNGRYLLSVPHTLSLDGFISDMEEGLNQGTITPLDMFIYLRNKSLLQLFSTIGTSLNLKVFEKGAISVKYPREQPKLGSDVLVMSFPHCEDLYFLSIQLDVTALPAFTLLEAQSERASAKSVQTQGAIHISRQMKINLETITVTEDDAKIYSSQGSTSAYAKKPIEILSPAPSGSSEKKVTQSSDENRDMLSLSKPGNLTGEGAQPDEMSQHAIQELDSSKSPLNLGDSAVSPLNLDDEDLSKLIDAISSKATSGQLTTLMGSGEDAGMPSETVSSQLPRPSKRRKIYLDDSKSPTAHAVAGGVDLFPIASLEEFVGMSYSNVIAAANQGQVPPESYTTIFLQVVKRCWLCIKHARLACQMDALGVPYVEEVGLRNTSTDLCFRFPSSSFKGEILENCGWQNMRLSLGRPGSNGWEAKIEDAYYVTLWELQRQKTVTDWGAEVLFASLSEADSHIHCTQDGLVLSYESVQDDSITKLLGDLERLRNARAFALGMKKLLECRPDEKLDRSHGKSFPPQNGKKIIQEKLEGTESKGDIIRRAFRVEAVGLTSLWFSYSGSMPGIQARFVVEWGVCLRGCVVHISPEQLWPHTKYLEEYINGGEVELLLDAIRITAGPLHALAGAIRPARMMSPVPTTPGTGSTVVGCKAGTASAIVSPSSTNAVSLSRGMVAGINSGLLGSTGGMLGPIQSVHSGTITSGPGRGSSGPGLVPSSLLPTDISVLLRSAYWIRIVYRKDFAVDMRCFAGDQVWLQPAPPPYSGGPEAGGSLPCPQFRPFVMENVALGLNNPESVAGGPAPGSLGQGLGVIQTSTAGSFSGSASNSKRGIHHSIGTSRSGATATNQGGGMTPRANSIGNALGTQGFSTAPGISLVSGRGISMGSGAGVYPGYRGELNTALFGLGDDGGYGGAWVPLAALKKVLRGTLRYLGVLWLFAQFPSIIREILGSILNGREGTLLHLDAEQPALRFHVGTCMFAVSMHRHQLYLQAVNVKRFHPQQQQQQQAQSSGADTELSTVEMSEIGDFFARRVTSEPYDASRLASFVTMLTLPVPVLREFLVLISWKKDIQKACQIGEPVPRPRVELCLENRMGLEVASSLQEPPSVGNTSAKSSIHHDREKSIVDFSLTLHFDPASVPHINAAGGAGWLPQCVVIKLRCHFAEGFRVSFLSMEGSHGGRACWSRQEDWDRCKERVERAVEISGGAAQRPGQGVLRSVAESLQITLQSALQLLRATPSQ</sequence>
<comment type="caution">
    <text evidence="1">The sequence shown here is derived from an EMBL/GenBank/DDBJ whole genome shotgun (WGS) entry which is preliminary data.</text>
</comment>
<keyword evidence="2" id="KW-1185">Reference proteome</keyword>
<reference evidence="2" key="1">
    <citation type="journal article" date="2024" name="Proc. Natl. Acad. Sci. U.S.A.">
        <title>Extraordinary preservation of gene collinearity over three hundred million years revealed in homosporous lycophytes.</title>
        <authorList>
            <person name="Li C."/>
            <person name="Wickell D."/>
            <person name="Kuo L.Y."/>
            <person name="Chen X."/>
            <person name="Nie B."/>
            <person name="Liao X."/>
            <person name="Peng D."/>
            <person name="Ji J."/>
            <person name="Jenkins J."/>
            <person name="Williams M."/>
            <person name="Shu S."/>
            <person name="Plott C."/>
            <person name="Barry K."/>
            <person name="Rajasekar S."/>
            <person name="Grimwood J."/>
            <person name="Han X."/>
            <person name="Sun S."/>
            <person name="Hou Z."/>
            <person name="He W."/>
            <person name="Dai G."/>
            <person name="Sun C."/>
            <person name="Schmutz J."/>
            <person name="Leebens-Mack J.H."/>
            <person name="Li F.W."/>
            <person name="Wang L."/>
        </authorList>
    </citation>
    <scope>NUCLEOTIDE SEQUENCE [LARGE SCALE GENOMIC DNA]</scope>
    <source>
        <strain evidence="2">cv. PW_Plant_1</strain>
    </source>
</reference>
<proteinExistence type="predicted"/>
<evidence type="ECO:0000313" key="1">
    <source>
        <dbReference type="EMBL" id="KAJ7554253.1"/>
    </source>
</evidence>
<accession>A0ACC2DJ54</accession>